<dbReference type="Proteomes" id="UP000047420">
    <property type="component" value="Unassembled WGS sequence"/>
</dbReference>
<sequence>MNVIKGRVFSEDSEKTKLDDLLKMVPENDWVWCVYEFTGIGEAPNDLSMPDFEHLVLLEEYGFPLSWQELKTLSASLVDMTDCLIAAVTEPVLYDAIDRGDFTHCLALIKFVDSTEWEVGLVDDVPVI</sequence>
<comment type="caution">
    <text evidence="1">The sequence shown here is derived from an EMBL/GenBank/DDBJ whole genome shotgun (WGS) entry which is preliminary data.</text>
</comment>
<evidence type="ECO:0000313" key="2">
    <source>
        <dbReference type="Proteomes" id="UP000047420"/>
    </source>
</evidence>
<organism evidence="1 2">
    <name type="scientific">Yersinia wautersii</name>
    <dbReference type="NCBI Taxonomy" id="1341643"/>
    <lineage>
        <taxon>Bacteria</taxon>
        <taxon>Pseudomonadati</taxon>
        <taxon>Pseudomonadota</taxon>
        <taxon>Gammaproteobacteria</taxon>
        <taxon>Enterobacterales</taxon>
        <taxon>Yersiniaceae</taxon>
        <taxon>Yersinia</taxon>
    </lineage>
</organism>
<dbReference type="RefSeq" id="WP_033847488.1">
    <property type="nucleotide sequence ID" value="NZ_CBLG010000120.1"/>
</dbReference>
<protein>
    <submittedName>
        <fullName evidence="1">Uncharacterized protein</fullName>
    </submittedName>
</protein>
<evidence type="ECO:0000313" key="1">
    <source>
        <dbReference type="EMBL" id="CRG51913.1"/>
    </source>
</evidence>
<name>A0ABM9TKF2_9GAMM</name>
<dbReference type="EMBL" id="CVMG01000034">
    <property type="protein sequence ID" value="CRG51913.1"/>
    <property type="molecule type" value="Genomic_DNA"/>
</dbReference>
<keyword evidence="2" id="KW-1185">Reference proteome</keyword>
<gene>
    <name evidence="1" type="ORF">ERS008478_03561</name>
</gene>
<proteinExistence type="predicted"/>
<accession>A0ABM9TKF2</accession>
<reference evidence="1 2" key="1">
    <citation type="submission" date="2015-03" db="EMBL/GenBank/DDBJ databases">
        <authorList>
            <consortium name="Pathogen Informatics"/>
            <person name="Murphy D."/>
        </authorList>
    </citation>
    <scope>NUCLEOTIDE SEQUENCE [LARGE SCALE GENOMIC DNA]</scope>
    <source>
        <strain evidence="1 2">WP-931201</strain>
    </source>
</reference>